<dbReference type="Proteomes" id="UP000008370">
    <property type="component" value="Unassembled WGS sequence"/>
</dbReference>
<evidence type="ECO:0000313" key="3">
    <source>
        <dbReference type="Proteomes" id="UP000008370"/>
    </source>
</evidence>
<evidence type="ECO:0000313" key="2">
    <source>
        <dbReference type="EMBL" id="EKM58339.1"/>
    </source>
</evidence>
<evidence type="ECO:0000256" key="1">
    <source>
        <dbReference type="SAM" id="SignalP"/>
    </source>
</evidence>
<dbReference type="PANTHER" id="PTHR37487:SF3">
    <property type="entry name" value="CLEAVAGE_POLYADENYLATION SPECIFICITY FACTOR A SUBUNIT N-TERMINAL DOMAIN-CONTAINING PROTEIN"/>
    <property type="match status" value="1"/>
</dbReference>
<dbReference type="RefSeq" id="XP_007393657.1">
    <property type="nucleotide sequence ID" value="XM_007393595.1"/>
</dbReference>
<dbReference type="KEGG" id="pco:PHACADRAFT_252592"/>
<keyword evidence="3" id="KW-1185">Reference proteome</keyword>
<reference evidence="2 3" key="1">
    <citation type="journal article" date="2012" name="BMC Genomics">
        <title>Comparative genomics of the white-rot fungi, Phanerochaete carnosa and P. chrysosporium, to elucidate the genetic basis of the distinct wood types they colonize.</title>
        <authorList>
            <person name="Suzuki H."/>
            <person name="MacDonald J."/>
            <person name="Syed K."/>
            <person name="Salamov A."/>
            <person name="Hori C."/>
            <person name="Aerts A."/>
            <person name="Henrissat B."/>
            <person name="Wiebenga A."/>
            <person name="vanKuyk P.A."/>
            <person name="Barry K."/>
            <person name="Lindquist E."/>
            <person name="LaButti K."/>
            <person name="Lapidus A."/>
            <person name="Lucas S."/>
            <person name="Coutinho P."/>
            <person name="Gong Y."/>
            <person name="Samejima M."/>
            <person name="Mahadevan R."/>
            <person name="Abou-Zaid M."/>
            <person name="de Vries R.P."/>
            <person name="Igarashi K."/>
            <person name="Yadav J.S."/>
            <person name="Grigoriev I.V."/>
            <person name="Master E.R."/>
        </authorList>
    </citation>
    <scope>NUCLEOTIDE SEQUENCE [LARGE SCALE GENOMIC DNA]</scope>
    <source>
        <strain evidence="2 3">HHB-10118-sp</strain>
    </source>
</reference>
<feature type="signal peptide" evidence="1">
    <location>
        <begin position="1"/>
        <end position="22"/>
    </location>
</feature>
<gene>
    <name evidence="2" type="ORF">PHACADRAFT_252592</name>
</gene>
<dbReference type="EMBL" id="JH930470">
    <property type="protein sequence ID" value="EKM58339.1"/>
    <property type="molecule type" value="Genomic_DNA"/>
</dbReference>
<dbReference type="InParanoid" id="K5WGY6"/>
<organism evidence="2 3">
    <name type="scientific">Phanerochaete carnosa (strain HHB-10118-sp)</name>
    <name type="common">White-rot fungus</name>
    <name type="synonym">Peniophora carnosa</name>
    <dbReference type="NCBI Taxonomy" id="650164"/>
    <lineage>
        <taxon>Eukaryota</taxon>
        <taxon>Fungi</taxon>
        <taxon>Dikarya</taxon>
        <taxon>Basidiomycota</taxon>
        <taxon>Agaricomycotina</taxon>
        <taxon>Agaricomycetes</taxon>
        <taxon>Polyporales</taxon>
        <taxon>Phanerochaetaceae</taxon>
        <taxon>Phanerochaete</taxon>
    </lineage>
</organism>
<proteinExistence type="predicted"/>
<keyword evidence="1" id="KW-0732">Signal</keyword>
<protein>
    <submittedName>
        <fullName evidence="2">Uncharacterized protein</fullName>
    </submittedName>
</protein>
<dbReference type="PANTHER" id="PTHR37487">
    <property type="entry name" value="CHROMOSOME 1, WHOLE GENOME SHOTGUN SEQUENCE"/>
    <property type="match status" value="1"/>
</dbReference>
<dbReference type="HOGENOM" id="CLU_063099_3_0_1"/>
<dbReference type="OrthoDB" id="3259746at2759"/>
<sequence>MFTTLVSAGALLSALAVRGVSAQDAFTIDTPVMTQCQSALITWTSGAPPFDLVVVPSDAPCDSDKVLADLGDQLQNQSITWNVNLPAGTQVMLSLVDANENEAWSGTITVGGSDDSSCLAATSSSSVAPLTSANVSAVASGVASSAAPPIPAVTPATTLTVPADFSIPADSTPTDTAPVSESSEPAAVPIGAANAGVLPNSNSASVAHKIGGSFVALAAVAAFFVSM</sequence>
<name>K5WGY6_PHACS</name>
<accession>K5WGY6</accession>
<dbReference type="GeneID" id="18915525"/>
<feature type="chain" id="PRO_5003885593" evidence="1">
    <location>
        <begin position="23"/>
        <end position="227"/>
    </location>
</feature>
<dbReference type="AlphaFoldDB" id="K5WGY6"/>